<gene>
    <name evidence="7" type="ORF">UFOPK3425_00145</name>
</gene>
<dbReference type="GO" id="GO:0016878">
    <property type="term" value="F:acid-thiol ligase activity"/>
    <property type="evidence" value="ECO:0007669"/>
    <property type="project" value="UniProtKB-ARBA"/>
</dbReference>
<dbReference type="PANTHER" id="PTHR43352:SF1">
    <property type="entry name" value="ANTHRANILATE--COA LIGASE"/>
    <property type="match status" value="1"/>
</dbReference>
<dbReference type="Gene3D" id="3.40.50.12780">
    <property type="entry name" value="N-terminal domain of ligase-like"/>
    <property type="match status" value="1"/>
</dbReference>
<evidence type="ECO:0000256" key="2">
    <source>
        <dbReference type="ARBA" id="ARBA00022598"/>
    </source>
</evidence>
<evidence type="ECO:0000259" key="5">
    <source>
        <dbReference type="Pfam" id="PF00501"/>
    </source>
</evidence>
<keyword evidence="2" id="KW-0436">Ligase</keyword>
<comment type="similarity">
    <text evidence="1">Belongs to the ATP-dependent AMP-binding enzyme family.</text>
</comment>
<feature type="domain" description="AMP-dependent synthetase/ligase" evidence="5">
    <location>
        <begin position="59"/>
        <end position="393"/>
    </location>
</feature>
<evidence type="ECO:0000313" key="7">
    <source>
        <dbReference type="EMBL" id="CAB4860784.1"/>
    </source>
</evidence>
<sequence>MSLTPSAHLDSFTRDNLPPADQWPEFNEAWLTERYPDRLNCAAEVLDGSIARFGGQGCALLDEEQSWTYDQLVDRVQRTANVLVDLGVVPGNRVLLRGPNNPWLAVTWLAVIRVGAVAVTTMPLLRTGELEKIIEIAQVQFALVDHRFVDEWAAVSNFHGVTVTYGSAHANDLDQLVIGAADSHVPVDTAADDVCMLAFTSGTTGKPKATMHFHRDVLAIADSFCASIVQPTPADVFAGSPPFAFTFGLGALLIFPLRFGASSVLLESAAPPLLLKAIERHRVTCLFTAPTAYRAMLPSVGEVDLSSLRVCVSAGETLPEPTWQAWHAATGLALVDGIGATEMLHVFISATGSQIVPGSTGKAVPGYLAEVVDDDFNSMPTGQPGRLVVKGPTGCRYLNDDRQRDYVRAGWNVTGDVYIKDENGYFFYQARADDIIVSSGYNIAAPEVESALMGHVAIQEVAVVGKPDEARGMIVKAFVVLTPNATASDGLVHELQGFVKTCISPYKYPREIEFVDELPKTATGKLQRFKLK</sequence>
<dbReference type="SUPFAM" id="SSF56801">
    <property type="entry name" value="Acetyl-CoA synthetase-like"/>
    <property type="match status" value="1"/>
</dbReference>
<dbReference type="FunFam" id="3.30.300.30:FF:000005">
    <property type="entry name" value="Acyl-coenzyme A synthetase ACSM5, mitochondrial"/>
    <property type="match status" value="1"/>
</dbReference>
<dbReference type="InterPro" id="IPR042099">
    <property type="entry name" value="ANL_N_sf"/>
</dbReference>
<protein>
    <submittedName>
        <fullName evidence="7">Unannotated protein</fullName>
    </submittedName>
</protein>
<organism evidence="7">
    <name type="scientific">freshwater metagenome</name>
    <dbReference type="NCBI Taxonomy" id="449393"/>
    <lineage>
        <taxon>unclassified sequences</taxon>
        <taxon>metagenomes</taxon>
        <taxon>ecological metagenomes</taxon>
    </lineage>
</organism>
<reference evidence="7" key="1">
    <citation type="submission" date="2020-05" db="EMBL/GenBank/DDBJ databases">
        <authorList>
            <person name="Chiriac C."/>
            <person name="Salcher M."/>
            <person name="Ghai R."/>
            <person name="Kavagutti S V."/>
        </authorList>
    </citation>
    <scope>NUCLEOTIDE SEQUENCE</scope>
</reference>
<dbReference type="EMBL" id="CAFBLV010000013">
    <property type="protein sequence ID" value="CAB4860784.1"/>
    <property type="molecule type" value="Genomic_DNA"/>
</dbReference>
<dbReference type="GO" id="GO:0044550">
    <property type="term" value="P:secondary metabolite biosynthetic process"/>
    <property type="evidence" value="ECO:0007669"/>
    <property type="project" value="TreeGrafter"/>
</dbReference>
<dbReference type="AlphaFoldDB" id="A0A6J7CVU9"/>
<dbReference type="PANTHER" id="PTHR43352">
    <property type="entry name" value="ACETYL-COA SYNTHETASE"/>
    <property type="match status" value="1"/>
</dbReference>
<dbReference type="GO" id="GO:0016405">
    <property type="term" value="F:CoA-ligase activity"/>
    <property type="evidence" value="ECO:0007669"/>
    <property type="project" value="UniProtKB-ARBA"/>
</dbReference>
<keyword evidence="4" id="KW-0067">ATP-binding</keyword>
<evidence type="ECO:0000256" key="1">
    <source>
        <dbReference type="ARBA" id="ARBA00006432"/>
    </source>
</evidence>
<evidence type="ECO:0000259" key="6">
    <source>
        <dbReference type="Pfam" id="PF13193"/>
    </source>
</evidence>
<dbReference type="Pfam" id="PF00501">
    <property type="entry name" value="AMP-binding"/>
    <property type="match status" value="1"/>
</dbReference>
<accession>A0A6J7CVU9</accession>
<keyword evidence="3" id="KW-0547">Nucleotide-binding</keyword>
<dbReference type="InterPro" id="IPR045851">
    <property type="entry name" value="AMP-bd_C_sf"/>
</dbReference>
<dbReference type="InterPro" id="IPR020845">
    <property type="entry name" value="AMP-binding_CS"/>
</dbReference>
<evidence type="ECO:0000256" key="4">
    <source>
        <dbReference type="ARBA" id="ARBA00022840"/>
    </source>
</evidence>
<proteinExistence type="inferred from homology"/>
<dbReference type="Gene3D" id="3.30.300.30">
    <property type="match status" value="1"/>
</dbReference>
<dbReference type="Pfam" id="PF13193">
    <property type="entry name" value="AMP-binding_C"/>
    <property type="match status" value="1"/>
</dbReference>
<dbReference type="GO" id="GO:0005524">
    <property type="term" value="F:ATP binding"/>
    <property type="evidence" value="ECO:0007669"/>
    <property type="project" value="UniProtKB-KW"/>
</dbReference>
<feature type="domain" description="AMP-binding enzyme C-terminal" evidence="6">
    <location>
        <begin position="447"/>
        <end position="525"/>
    </location>
</feature>
<dbReference type="InterPro" id="IPR025110">
    <property type="entry name" value="AMP-bd_C"/>
</dbReference>
<name>A0A6J7CVU9_9ZZZZ</name>
<evidence type="ECO:0000256" key="3">
    <source>
        <dbReference type="ARBA" id="ARBA00022741"/>
    </source>
</evidence>
<dbReference type="PROSITE" id="PS00455">
    <property type="entry name" value="AMP_BINDING"/>
    <property type="match status" value="1"/>
</dbReference>
<dbReference type="InterPro" id="IPR000873">
    <property type="entry name" value="AMP-dep_synth/lig_dom"/>
</dbReference>